<name>A0ABX1TBB6_9PROT</name>
<proteinExistence type="predicted"/>
<organism evidence="1 2">
    <name type="scientific">Candidatus Accumulibacter contiguus</name>
    <dbReference type="NCBI Taxonomy" id="2954381"/>
    <lineage>
        <taxon>Bacteria</taxon>
        <taxon>Pseudomonadati</taxon>
        <taxon>Pseudomonadota</taxon>
        <taxon>Betaproteobacteria</taxon>
        <taxon>Candidatus Accumulibacter</taxon>
    </lineage>
</organism>
<dbReference type="RefSeq" id="WP_169071362.1">
    <property type="nucleotide sequence ID" value="NZ_JAZKUC010000001.1"/>
</dbReference>
<evidence type="ECO:0000313" key="1">
    <source>
        <dbReference type="EMBL" id="NMQ06968.1"/>
    </source>
</evidence>
<gene>
    <name evidence="1" type="ORF">E4Q08_17820</name>
</gene>
<reference evidence="1" key="1">
    <citation type="submission" date="2019-03" db="EMBL/GenBank/DDBJ databases">
        <title>Metabolic reconstructions from genomes of highly enriched 'Candidatus Accumulibacter' and 'Candidatus Competibacter' bioreactor populations.</title>
        <authorList>
            <person name="Annavajhala M.K."/>
            <person name="Welles L."/>
            <person name="Abbas B."/>
            <person name="Sorokin D."/>
            <person name="Park H."/>
            <person name="Van Loosdrecht M."/>
            <person name="Chandran K."/>
        </authorList>
    </citation>
    <scope>NUCLEOTIDE SEQUENCE</scope>
    <source>
        <strain evidence="1">SBR_L</strain>
    </source>
</reference>
<comment type="caution">
    <text evidence="1">The sequence shown here is derived from an EMBL/GenBank/DDBJ whole genome shotgun (WGS) entry which is preliminary data.</text>
</comment>
<protein>
    <submittedName>
        <fullName evidence="1">Uncharacterized protein</fullName>
    </submittedName>
</protein>
<dbReference type="Proteomes" id="UP000886469">
    <property type="component" value="Unassembled WGS sequence"/>
</dbReference>
<keyword evidence="2" id="KW-1185">Reference proteome</keyword>
<evidence type="ECO:0000313" key="2">
    <source>
        <dbReference type="Proteomes" id="UP000886469"/>
    </source>
</evidence>
<accession>A0ABX1TBB6</accession>
<dbReference type="EMBL" id="SPMX01000059">
    <property type="protein sequence ID" value="NMQ06968.1"/>
    <property type="molecule type" value="Genomic_DNA"/>
</dbReference>
<sequence length="316" mass="35259">MQNKPPLPSRKQDTVSAEQVQALMDDIDNSIASIDEKLSVCRSAPSRPVGQANSTIGLVYQHTFADAKGASSKTQTGEAPSPNRSGQGLLAELAHAAERLSQQKIEEDRSQQQIEQRFDRALRLIFDYLNQFTQHLNVIKPALSLVGYTLDFRHRFGTGRCAEGFVNYRTRSNSEMALIETVTLRLRYATEALDVIRPAEKAQELRDELDLLNLRITGERNVDLARNGSSVRFTLAGSIPVQVNFRCDLSNGRLIVRGRNFGALGLSAYLIDLERLSHASLEAIGLILLGRAVRLPNEFVPVAFHTRFPDEKTLRF</sequence>